<comment type="caution">
    <text evidence="2">The sequence shown here is derived from an EMBL/GenBank/DDBJ whole genome shotgun (WGS) entry which is preliminary data.</text>
</comment>
<dbReference type="EMBL" id="BARW01012623">
    <property type="protein sequence ID" value="GAI72956.1"/>
    <property type="molecule type" value="Genomic_DNA"/>
</dbReference>
<sequence length="147" mass="16912">MSKMIGYMVTWTTYGSWLQGDERGYVKHGKIISGNPKILQVCQKLQKSASVKLDFEDKAIVRQAILNEAKRIGPTIEALAVCSNHVHLVALPCQESIEQIVSRYKNVAMFALRKHGQVSRIWARSFDKRFCFSQDDLNRRIEYVNKH</sequence>
<dbReference type="Gene3D" id="3.30.70.1290">
    <property type="entry name" value="Transposase IS200-like"/>
    <property type="match status" value="1"/>
</dbReference>
<dbReference type="AlphaFoldDB" id="X1S1D5"/>
<dbReference type="InterPro" id="IPR036515">
    <property type="entry name" value="Transposase_17_sf"/>
</dbReference>
<reference evidence="2" key="1">
    <citation type="journal article" date="2014" name="Front. Microbiol.">
        <title>High frequency of phylogenetically diverse reductive dehalogenase-homologous genes in deep subseafloor sedimentary metagenomes.</title>
        <authorList>
            <person name="Kawai M."/>
            <person name="Futagami T."/>
            <person name="Toyoda A."/>
            <person name="Takaki Y."/>
            <person name="Nishi S."/>
            <person name="Hori S."/>
            <person name="Arai W."/>
            <person name="Tsubouchi T."/>
            <person name="Morono Y."/>
            <person name="Uchiyama I."/>
            <person name="Ito T."/>
            <person name="Fujiyama A."/>
            <person name="Inagaki F."/>
            <person name="Takami H."/>
        </authorList>
    </citation>
    <scope>NUCLEOTIDE SEQUENCE</scope>
    <source>
        <strain evidence="2">Expedition CK06-06</strain>
    </source>
</reference>
<organism evidence="2">
    <name type="scientific">marine sediment metagenome</name>
    <dbReference type="NCBI Taxonomy" id="412755"/>
    <lineage>
        <taxon>unclassified sequences</taxon>
        <taxon>metagenomes</taxon>
        <taxon>ecological metagenomes</taxon>
    </lineage>
</organism>
<feature type="domain" description="Transposase IS200-like" evidence="1">
    <location>
        <begin position="2"/>
        <end position="147"/>
    </location>
</feature>
<dbReference type="SUPFAM" id="SSF143422">
    <property type="entry name" value="Transposase IS200-like"/>
    <property type="match status" value="1"/>
</dbReference>
<dbReference type="GO" id="GO:0003677">
    <property type="term" value="F:DNA binding"/>
    <property type="evidence" value="ECO:0007669"/>
    <property type="project" value="InterPro"/>
</dbReference>
<dbReference type="SMART" id="SM01321">
    <property type="entry name" value="Y1_Tnp"/>
    <property type="match status" value="1"/>
</dbReference>
<dbReference type="GO" id="GO:0006313">
    <property type="term" value="P:DNA transposition"/>
    <property type="evidence" value="ECO:0007669"/>
    <property type="project" value="InterPro"/>
</dbReference>
<dbReference type="GO" id="GO:0004803">
    <property type="term" value="F:transposase activity"/>
    <property type="evidence" value="ECO:0007669"/>
    <property type="project" value="InterPro"/>
</dbReference>
<dbReference type="InterPro" id="IPR002686">
    <property type="entry name" value="Transposase_17"/>
</dbReference>
<evidence type="ECO:0000313" key="2">
    <source>
        <dbReference type="EMBL" id="GAI72956.1"/>
    </source>
</evidence>
<protein>
    <recommendedName>
        <fullName evidence="1">Transposase IS200-like domain-containing protein</fullName>
    </recommendedName>
</protein>
<dbReference type="Pfam" id="PF01797">
    <property type="entry name" value="Y1_Tnp"/>
    <property type="match status" value="1"/>
</dbReference>
<accession>X1S1D5</accession>
<evidence type="ECO:0000259" key="1">
    <source>
        <dbReference type="SMART" id="SM01321"/>
    </source>
</evidence>
<proteinExistence type="predicted"/>
<feature type="non-terminal residue" evidence="2">
    <location>
        <position position="147"/>
    </location>
</feature>
<name>X1S1D5_9ZZZZ</name>
<gene>
    <name evidence="2" type="ORF">S12H4_23663</name>
</gene>